<feature type="transmembrane region" description="Helical" evidence="1">
    <location>
        <begin position="53"/>
        <end position="73"/>
    </location>
</feature>
<keyword evidence="1" id="KW-0812">Transmembrane</keyword>
<proteinExistence type="predicted"/>
<keyword evidence="1" id="KW-1133">Transmembrane helix</keyword>
<feature type="transmembrane region" description="Helical" evidence="1">
    <location>
        <begin position="112"/>
        <end position="143"/>
    </location>
</feature>
<name>A0A5B1CAK9_9BACT</name>
<keyword evidence="1" id="KW-0472">Membrane</keyword>
<dbReference type="EMBL" id="VRLW01000003">
    <property type="protein sequence ID" value="KAA1257302.1"/>
    <property type="molecule type" value="Genomic_DNA"/>
</dbReference>
<dbReference type="Proteomes" id="UP000322699">
    <property type="component" value="Unassembled WGS sequence"/>
</dbReference>
<evidence type="ECO:0000256" key="1">
    <source>
        <dbReference type="SAM" id="Phobius"/>
    </source>
</evidence>
<protein>
    <submittedName>
        <fullName evidence="2">Uncharacterized protein</fullName>
    </submittedName>
</protein>
<keyword evidence="3" id="KW-1185">Reference proteome</keyword>
<gene>
    <name evidence="2" type="ORF">LF1_54510</name>
</gene>
<reference evidence="2 3" key="1">
    <citation type="submission" date="2019-08" db="EMBL/GenBank/DDBJ databases">
        <title>Deep-cultivation of Planctomycetes and their phenomic and genomic characterization uncovers novel biology.</title>
        <authorList>
            <person name="Wiegand S."/>
            <person name="Jogler M."/>
            <person name="Boedeker C."/>
            <person name="Pinto D."/>
            <person name="Vollmers J."/>
            <person name="Rivas-Marin E."/>
            <person name="Kohn T."/>
            <person name="Peeters S.H."/>
            <person name="Heuer A."/>
            <person name="Rast P."/>
            <person name="Oberbeckmann S."/>
            <person name="Bunk B."/>
            <person name="Jeske O."/>
            <person name="Meyerdierks A."/>
            <person name="Storesund J.E."/>
            <person name="Kallscheuer N."/>
            <person name="Luecker S."/>
            <person name="Lage O.M."/>
            <person name="Pohl T."/>
            <person name="Merkel B.J."/>
            <person name="Hornburger P."/>
            <person name="Mueller R.-W."/>
            <person name="Bruemmer F."/>
            <person name="Labrenz M."/>
            <person name="Spormann A.M."/>
            <person name="Op Den Camp H."/>
            <person name="Overmann J."/>
            <person name="Amann R."/>
            <person name="Jetten M.S.M."/>
            <person name="Mascher T."/>
            <person name="Medema M.H."/>
            <person name="Devos D.P."/>
            <person name="Kaster A.-K."/>
            <person name="Ovreas L."/>
            <person name="Rohde M."/>
            <person name="Galperin M.Y."/>
            <person name="Jogler C."/>
        </authorList>
    </citation>
    <scope>NUCLEOTIDE SEQUENCE [LARGE SCALE GENOMIC DNA]</scope>
    <source>
        <strain evidence="2 3">LF1</strain>
    </source>
</reference>
<comment type="caution">
    <text evidence="2">The sequence shown here is derived from an EMBL/GenBank/DDBJ whole genome shotgun (WGS) entry which is preliminary data.</text>
</comment>
<sequence length="148" mass="16195">MGCYGVAVARFSVYLQVNRRHPQNPTVIRLNDTTCNSARRPYMTPNANSTARLTIRHLLTTTLAVAIGFALVLPQGTPMLFRLLGFSIGCYGLATLVFALSTSVASPMREFIFLMGLPVYLCCIISGLVFCLMLFVSAFAMLFPNAFG</sequence>
<organism evidence="2 3">
    <name type="scientific">Rubripirellula obstinata</name>
    <dbReference type="NCBI Taxonomy" id="406547"/>
    <lineage>
        <taxon>Bacteria</taxon>
        <taxon>Pseudomonadati</taxon>
        <taxon>Planctomycetota</taxon>
        <taxon>Planctomycetia</taxon>
        <taxon>Pirellulales</taxon>
        <taxon>Pirellulaceae</taxon>
        <taxon>Rubripirellula</taxon>
    </lineage>
</organism>
<accession>A0A5B1CAK9</accession>
<feature type="transmembrane region" description="Helical" evidence="1">
    <location>
        <begin position="79"/>
        <end position="100"/>
    </location>
</feature>
<evidence type="ECO:0000313" key="2">
    <source>
        <dbReference type="EMBL" id="KAA1257302.1"/>
    </source>
</evidence>
<evidence type="ECO:0000313" key="3">
    <source>
        <dbReference type="Proteomes" id="UP000322699"/>
    </source>
</evidence>
<dbReference type="AlphaFoldDB" id="A0A5B1CAK9"/>